<keyword evidence="1" id="KW-0732">Signal</keyword>
<evidence type="ECO:0000256" key="1">
    <source>
        <dbReference type="SAM" id="SignalP"/>
    </source>
</evidence>
<feature type="chain" id="PRO_5013481077" evidence="1">
    <location>
        <begin position="17"/>
        <end position="307"/>
    </location>
</feature>
<name>A0A194AN85_PINFU</name>
<reference evidence="2" key="1">
    <citation type="submission" date="2016-03" db="EMBL/GenBank/DDBJ databases">
        <authorList>
            <person name="Ploux O."/>
        </authorList>
    </citation>
    <scope>NUCLEOTIDE SEQUENCE</scope>
    <source>
        <tissue evidence="2">Mantle</tissue>
    </source>
</reference>
<protein>
    <submittedName>
        <fullName evidence="2">Uncharacterized protein</fullName>
    </submittedName>
</protein>
<sequence>MKVVILLCLLAVGSQGNFLGDLGTAFSGLGKVFTDTFHQVAEQGKLVGQQLLEQAKNQGGQLASQALQSLVMGTMNSLQSSGQSSADQPTKRDVANFLTKLVPAEKEAKQLLENRFHQMQGLFNAAISKLEETAQGFHEKPVHEIFSKVDEIVGSHNLLQNHLKDDLVNGLTDIVGKVLSHIPDHKRNGFTDALSSIGHGLASFFQPHLDALNQVMSGVGDSLKNTTSSFAAGVDPAHTQAIQSSSQAIAQHGKNALTAAKDALTDIFQQALTNMQPHLHNIINHGSAALHQGINALSSNPTSGTEQ</sequence>
<feature type="signal peptide" evidence="1">
    <location>
        <begin position="1"/>
        <end position="16"/>
    </location>
</feature>
<organism evidence="2">
    <name type="scientific">Pinctada fucata</name>
    <name type="common">Akoya pearl oyster</name>
    <name type="synonym">Pinctada imbricata fucata</name>
    <dbReference type="NCBI Taxonomy" id="50426"/>
    <lineage>
        <taxon>Eukaryota</taxon>
        <taxon>Metazoa</taxon>
        <taxon>Spiralia</taxon>
        <taxon>Lophotrochozoa</taxon>
        <taxon>Mollusca</taxon>
        <taxon>Bivalvia</taxon>
        <taxon>Autobranchia</taxon>
        <taxon>Pteriomorphia</taxon>
        <taxon>Pterioida</taxon>
        <taxon>Pterioidea</taxon>
        <taxon>Pteriidae</taxon>
        <taxon>Pinctada</taxon>
    </lineage>
</organism>
<dbReference type="EMBL" id="GELH01000231">
    <property type="protein sequence ID" value="JAS04041.1"/>
    <property type="molecule type" value="Transcribed_RNA"/>
</dbReference>
<dbReference type="EMBL" id="GELH01000232">
    <property type="protein sequence ID" value="JAS04040.1"/>
    <property type="molecule type" value="Transcribed_RNA"/>
</dbReference>
<evidence type="ECO:0000313" key="2">
    <source>
        <dbReference type="EMBL" id="JAS04040.1"/>
    </source>
</evidence>
<proteinExistence type="predicted"/>
<accession>A0A194AN85</accession>
<dbReference type="AlphaFoldDB" id="A0A194AN85"/>